<proteinExistence type="predicted"/>
<accession>A0A158KBB9</accession>
<comment type="caution">
    <text evidence="2">The sequence shown here is derived from an EMBL/GenBank/DDBJ whole genome shotgun (WGS) entry which is preliminary data.</text>
</comment>
<dbReference type="SUPFAM" id="SSF56003">
    <property type="entry name" value="Molybdenum cofactor-binding domain"/>
    <property type="match status" value="2"/>
</dbReference>
<name>A0A158KBB9_9BURK</name>
<keyword evidence="3" id="KW-1185">Reference proteome</keyword>
<evidence type="ECO:0000313" key="2">
    <source>
        <dbReference type="EMBL" id="SAL78448.1"/>
    </source>
</evidence>
<dbReference type="PIRSF" id="PIRSF036389">
    <property type="entry name" value="IOR_B"/>
    <property type="match status" value="1"/>
</dbReference>
<dbReference type="InterPro" id="IPR052516">
    <property type="entry name" value="N-heterocyclic_Hydroxylase"/>
</dbReference>
<dbReference type="InterPro" id="IPR037165">
    <property type="entry name" value="AldOxase/xan_DH_Mopterin-bd_sf"/>
</dbReference>
<dbReference type="SMART" id="SM01008">
    <property type="entry name" value="Ald_Xan_dh_C"/>
    <property type="match status" value="1"/>
</dbReference>
<gene>
    <name evidence="2" type="ORF">AWB68_05422</name>
</gene>
<reference evidence="2" key="1">
    <citation type="submission" date="2016-01" db="EMBL/GenBank/DDBJ databases">
        <authorList>
            <person name="Peeters C."/>
        </authorList>
    </citation>
    <scope>NUCLEOTIDE SEQUENCE [LARGE SCALE GENOMIC DNA]</scope>
    <source>
        <strain evidence="2">LMG 22940</strain>
    </source>
</reference>
<dbReference type="GO" id="GO:0016491">
    <property type="term" value="F:oxidoreductase activity"/>
    <property type="evidence" value="ECO:0007669"/>
    <property type="project" value="InterPro"/>
</dbReference>
<protein>
    <submittedName>
        <fullName evidence="2">Aldehyde oxidase</fullName>
    </submittedName>
</protein>
<dbReference type="Gene3D" id="3.30.365.10">
    <property type="entry name" value="Aldehyde oxidase/xanthine dehydrogenase, molybdopterin binding domain"/>
    <property type="match status" value="4"/>
</dbReference>
<dbReference type="InterPro" id="IPR012368">
    <property type="entry name" value="OxRdtase_Mopterin-bd_su_IorB"/>
</dbReference>
<dbReference type="RefSeq" id="WP_087647459.1">
    <property type="nucleotide sequence ID" value="NZ_FCON02000078.1"/>
</dbReference>
<feature type="domain" description="Aldehyde oxidase/xanthine dehydrogenase a/b hammerhead" evidence="1">
    <location>
        <begin position="225"/>
        <end position="313"/>
    </location>
</feature>
<evidence type="ECO:0000259" key="1">
    <source>
        <dbReference type="SMART" id="SM01008"/>
    </source>
</evidence>
<organism evidence="2 3">
    <name type="scientific">Caballeronia choica</name>
    <dbReference type="NCBI Taxonomy" id="326476"/>
    <lineage>
        <taxon>Bacteria</taxon>
        <taxon>Pseudomonadati</taxon>
        <taxon>Pseudomonadota</taxon>
        <taxon>Betaproteobacteria</taxon>
        <taxon>Burkholderiales</taxon>
        <taxon>Burkholderiaceae</taxon>
        <taxon>Caballeronia</taxon>
    </lineage>
</organism>
<dbReference type="InterPro" id="IPR008274">
    <property type="entry name" value="AldOxase/xan_DH_MoCoBD1"/>
</dbReference>
<dbReference type="InterPro" id="IPR000674">
    <property type="entry name" value="Ald_Oxase/Xan_DH_a/b"/>
</dbReference>
<dbReference type="Pfam" id="PF20256">
    <property type="entry name" value="MoCoBD_2"/>
    <property type="match status" value="2"/>
</dbReference>
<dbReference type="Pfam" id="PF02738">
    <property type="entry name" value="MoCoBD_1"/>
    <property type="match status" value="1"/>
</dbReference>
<dbReference type="Gene3D" id="3.90.1170.50">
    <property type="entry name" value="Aldehyde oxidase/xanthine dehydrogenase, a/b hammerhead"/>
    <property type="match status" value="1"/>
</dbReference>
<dbReference type="OrthoDB" id="9767994at2"/>
<dbReference type="PANTHER" id="PTHR47495">
    <property type="entry name" value="ALDEHYDE DEHYDROGENASE"/>
    <property type="match status" value="1"/>
</dbReference>
<sequence>MRIEEQALTSPRGATRRRFIKQASAFLASGLAIGFQLPEALAKAGNANRGPDPQNGEFEPNAWVRVLPDDTIKLVVHKHDSGTGTRTALAAVVAEELDVDPFRIDVITPENPFYSDYIHPLWKVFSTGGSTSVSLEYDRLRHAGATARAMLIAAAAKEWNVPPSACSTDSGFVVDKTSGARARYGSLAVIAATLPAPKDVPLKDPSQFKYIGKLRKKRGAAQKTTGAFPYSMDVRLPGMLVAVVTRAPVIDARVRSIDAKAALAVPGVRQVLQIPGRPDVLGGNQAGVAVLADDYWSAHKGQAALRVEWEDSPFENFDSRDLSARQAAWLDDPEARVVPTVRNGDAEAILKHAPRVLQAAYSMPYKAQNPLEPINVTAWAKQGGIEYWGGLQVPSTVQEAAEVIGRIPADRVVLHELVSGGSFGARESKYWLFEVTWLALQIGKPVKLMNSREDEMRALFYHSASHHRARAALDAHGNLAAFQLRAVMPASPEQWEPGYFDRPDRMDYSTTEAISKYEFAYGAPHVDLGWVRHETGVPTGWYRAVSYIPNVFAVESLMDEAAHAGHRDPIDFRIAHMKDTRHIAVLREAAARAGWGKPMPHGTALGVATNRAYGSYVAVIARVARRGDGVVIEKLTCVADCGLAVSRGGVEEQLYGGLMWGLGHALADRIDIRHGRVQQANFDSYRVMRMKDMPEIDIAIVQGDPDKPGGVGELSSPSVAPAIGNAVFRLTGRRLRETPFDLGAGV</sequence>
<dbReference type="Proteomes" id="UP000054770">
    <property type="component" value="Unassembled WGS sequence"/>
</dbReference>
<dbReference type="PANTHER" id="PTHR47495:SF2">
    <property type="entry name" value="ALDEHYDE DEHYDROGENASE"/>
    <property type="match status" value="1"/>
</dbReference>
<evidence type="ECO:0000313" key="3">
    <source>
        <dbReference type="Proteomes" id="UP000054770"/>
    </source>
</evidence>
<dbReference type="EMBL" id="FCON02000078">
    <property type="protein sequence ID" value="SAL78448.1"/>
    <property type="molecule type" value="Genomic_DNA"/>
</dbReference>
<dbReference type="PROSITE" id="PS51318">
    <property type="entry name" value="TAT"/>
    <property type="match status" value="1"/>
</dbReference>
<dbReference type="InterPro" id="IPR046867">
    <property type="entry name" value="AldOxase/xan_DH_MoCoBD2"/>
</dbReference>
<dbReference type="AlphaFoldDB" id="A0A158KBB9"/>
<dbReference type="InterPro" id="IPR006311">
    <property type="entry name" value="TAT_signal"/>
</dbReference>